<evidence type="ECO:0000313" key="2">
    <source>
        <dbReference type="EMBL" id="KGR78165.1"/>
    </source>
</evidence>
<dbReference type="PIRSF" id="PIRSF021383">
    <property type="entry name" value="YunB"/>
    <property type="match status" value="1"/>
</dbReference>
<organism evidence="2 3">
    <name type="scientific">Ureibacillus manganicus DSM 26584</name>
    <dbReference type="NCBI Taxonomy" id="1384049"/>
    <lineage>
        <taxon>Bacteria</taxon>
        <taxon>Bacillati</taxon>
        <taxon>Bacillota</taxon>
        <taxon>Bacilli</taxon>
        <taxon>Bacillales</taxon>
        <taxon>Caryophanaceae</taxon>
        <taxon>Ureibacillus</taxon>
    </lineage>
</organism>
<keyword evidence="1" id="KW-1133">Transmembrane helix</keyword>
<feature type="transmembrane region" description="Helical" evidence="1">
    <location>
        <begin position="21"/>
        <end position="39"/>
    </location>
</feature>
<keyword evidence="1" id="KW-0812">Transmembrane</keyword>
<evidence type="ECO:0000313" key="3">
    <source>
        <dbReference type="Proteomes" id="UP000030416"/>
    </source>
</evidence>
<dbReference type="AlphaFoldDB" id="A0A0A3I3S4"/>
<reference evidence="2 3" key="1">
    <citation type="submission" date="2014-02" db="EMBL/GenBank/DDBJ databases">
        <title>Draft genome sequence of Lysinibacillus manganicus DSM 26584T.</title>
        <authorList>
            <person name="Zhang F."/>
            <person name="Wang G."/>
            <person name="Zhang L."/>
        </authorList>
    </citation>
    <scope>NUCLEOTIDE SEQUENCE [LARGE SCALE GENOMIC DNA]</scope>
    <source>
        <strain evidence="2 3">DSM 26584</strain>
    </source>
</reference>
<sequence length="258" mass="28266">MFSRGTKRKYHARKSGKSNKIAIFLLSFIACIILFLFYVNDRLLPVYLDYAEIQTYKIASHVVSRAISAKTVMNVHEVIENVPTNSNEMVTTKFNTEIINKERAEIVSLVKLHLQEAEQGDLSHLPELENVQYDVGSMEAGDGIVFFVPLGQALNLPILGNLGPKIPIRFHIIGNVSSNIISDITEFGINNAKVEVGIQINVNVQIIVPFASKTATVEQYIPVAIGLVQSPVPHIWSGGGDGAQPSIEVPVPLPGDPN</sequence>
<dbReference type="InterPro" id="IPR014197">
    <property type="entry name" value="Sporulation_prot_YunB"/>
</dbReference>
<accession>A0A0A3I3S4</accession>
<evidence type="ECO:0000256" key="1">
    <source>
        <dbReference type="SAM" id="Phobius"/>
    </source>
</evidence>
<dbReference type="eggNOG" id="ENOG5031XUS">
    <property type="taxonomic scope" value="Bacteria"/>
</dbReference>
<protein>
    <submittedName>
        <fullName evidence="2">Sporulation protein</fullName>
    </submittedName>
</protein>
<dbReference type="RefSeq" id="WP_036186931.1">
    <property type="nucleotide sequence ID" value="NZ_AVDA01000013.1"/>
</dbReference>
<name>A0A0A3I3S4_9BACL</name>
<keyword evidence="3" id="KW-1185">Reference proteome</keyword>
<gene>
    <name evidence="2" type="ORF">CD29_12115</name>
</gene>
<comment type="caution">
    <text evidence="2">The sequence shown here is derived from an EMBL/GenBank/DDBJ whole genome shotgun (WGS) entry which is preliminary data.</text>
</comment>
<dbReference type="NCBIfam" id="TIGR02832">
    <property type="entry name" value="spo_yunB"/>
    <property type="match status" value="1"/>
</dbReference>
<proteinExistence type="predicted"/>
<dbReference type="STRING" id="1384049.CD29_12115"/>
<dbReference type="Pfam" id="PF09560">
    <property type="entry name" value="Spore_YunB"/>
    <property type="match status" value="1"/>
</dbReference>
<keyword evidence="1" id="KW-0472">Membrane</keyword>
<dbReference type="EMBL" id="JPVN01000013">
    <property type="protein sequence ID" value="KGR78165.1"/>
    <property type="molecule type" value="Genomic_DNA"/>
</dbReference>
<dbReference type="OrthoDB" id="1649278at2"/>
<dbReference type="PROSITE" id="PS51257">
    <property type="entry name" value="PROKAR_LIPOPROTEIN"/>
    <property type="match status" value="1"/>
</dbReference>
<dbReference type="Proteomes" id="UP000030416">
    <property type="component" value="Unassembled WGS sequence"/>
</dbReference>